<evidence type="ECO:0008006" key="4">
    <source>
        <dbReference type="Google" id="ProtNLM"/>
    </source>
</evidence>
<feature type="compositionally biased region" description="Low complexity" evidence="1">
    <location>
        <begin position="1372"/>
        <end position="1385"/>
    </location>
</feature>
<feature type="region of interest" description="Disordered" evidence="1">
    <location>
        <begin position="730"/>
        <end position="785"/>
    </location>
</feature>
<dbReference type="SUPFAM" id="SSF50965">
    <property type="entry name" value="Galactose oxidase, central domain"/>
    <property type="match status" value="1"/>
</dbReference>
<feature type="region of interest" description="Disordered" evidence="1">
    <location>
        <begin position="671"/>
        <end position="692"/>
    </location>
</feature>
<feature type="region of interest" description="Disordered" evidence="1">
    <location>
        <begin position="1147"/>
        <end position="1198"/>
    </location>
</feature>
<evidence type="ECO:0000313" key="2">
    <source>
        <dbReference type="EMBL" id="EFX05404.1"/>
    </source>
</evidence>
<protein>
    <recommendedName>
        <fullName evidence="4">Galactose oxidase</fullName>
    </recommendedName>
</protein>
<evidence type="ECO:0000256" key="1">
    <source>
        <dbReference type="SAM" id="MobiDB-lite"/>
    </source>
</evidence>
<name>F0X8J5_GROCL</name>
<feature type="region of interest" description="Disordered" evidence="1">
    <location>
        <begin position="858"/>
        <end position="906"/>
    </location>
</feature>
<dbReference type="eggNOG" id="ENOG502SE7D">
    <property type="taxonomic scope" value="Eukaryota"/>
</dbReference>
<dbReference type="Gene3D" id="2.120.10.80">
    <property type="entry name" value="Kelch-type beta propeller"/>
    <property type="match status" value="1"/>
</dbReference>
<dbReference type="OrthoDB" id="205993at2759"/>
<feature type="region of interest" description="Disordered" evidence="1">
    <location>
        <begin position="799"/>
        <end position="824"/>
    </location>
</feature>
<proteinExistence type="predicted"/>
<feature type="compositionally biased region" description="Pro residues" evidence="1">
    <location>
        <begin position="1243"/>
        <end position="1254"/>
    </location>
</feature>
<dbReference type="InParanoid" id="F0X8J5"/>
<feature type="compositionally biased region" description="Low complexity" evidence="1">
    <location>
        <begin position="811"/>
        <end position="822"/>
    </location>
</feature>
<dbReference type="GeneID" id="25976577"/>
<gene>
    <name evidence="2" type="ORF">CMQ_3473</name>
</gene>
<feature type="compositionally biased region" description="Low complexity" evidence="1">
    <location>
        <begin position="1446"/>
        <end position="1464"/>
    </location>
</feature>
<feature type="region of interest" description="Disordered" evidence="1">
    <location>
        <begin position="462"/>
        <end position="490"/>
    </location>
</feature>
<feature type="compositionally biased region" description="Gly residues" evidence="1">
    <location>
        <begin position="774"/>
        <end position="785"/>
    </location>
</feature>
<keyword evidence="3" id="KW-1185">Reference proteome</keyword>
<dbReference type="InterPro" id="IPR011043">
    <property type="entry name" value="Gal_Oxase/kelch_b-propeller"/>
</dbReference>
<feature type="compositionally biased region" description="Gly residues" evidence="1">
    <location>
        <begin position="676"/>
        <end position="690"/>
    </location>
</feature>
<reference evidence="2 3" key="1">
    <citation type="journal article" date="2011" name="Proc. Natl. Acad. Sci. U.S.A.">
        <title>Genome and transcriptome analyses of the mountain pine beetle-fungal symbiont Grosmannia clavigera, a lodgepole pine pathogen.</title>
        <authorList>
            <person name="DiGuistini S."/>
            <person name="Wang Y."/>
            <person name="Liao N.Y."/>
            <person name="Taylor G."/>
            <person name="Tanguay P."/>
            <person name="Feau N."/>
            <person name="Henrissat B."/>
            <person name="Chan S.K."/>
            <person name="Hesse-Orce U."/>
            <person name="Alamouti S.M."/>
            <person name="Tsui C.K.M."/>
            <person name="Docking R.T."/>
            <person name="Levasseur A."/>
            <person name="Haridas S."/>
            <person name="Robertson G."/>
            <person name="Birol I."/>
            <person name="Holt R.A."/>
            <person name="Marra M.A."/>
            <person name="Hamelin R.C."/>
            <person name="Hirst M."/>
            <person name="Jones S.J.M."/>
            <person name="Bohlmann J."/>
            <person name="Breuil C."/>
        </authorList>
    </citation>
    <scope>NUCLEOTIDE SEQUENCE [LARGE SCALE GENOMIC DNA]</scope>
    <source>
        <strain evidence="3">kw1407 / UAMH 11150</strain>
    </source>
</reference>
<feature type="region of interest" description="Disordered" evidence="1">
    <location>
        <begin position="1220"/>
        <end position="1259"/>
    </location>
</feature>
<dbReference type="Proteomes" id="UP000007796">
    <property type="component" value="Unassembled WGS sequence"/>
</dbReference>
<dbReference type="HOGENOM" id="CLU_002057_1_0_1"/>
<feature type="compositionally biased region" description="Polar residues" evidence="1">
    <location>
        <begin position="737"/>
        <end position="746"/>
    </location>
</feature>
<feature type="region of interest" description="Disordered" evidence="1">
    <location>
        <begin position="1351"/>
        <end position="1411"/>
    </location>
</feature>
<accession>F0X8J5</accession>
<dbReference type="RefSeq" id="XP_014174886.1">
    <property type="nucleotide sequence ID" value="XM_014319411.1"/>
</dbReference>
<dbReference type="STRING" id="655863.F0X8J5"/>
<feature type="compositionally biased region" description="Polar residues" evidence="1">
    <location>
        <begin position="1386"/>
        <end position="1397"/>
    </location>
</feature>
<organism evidence="3">
    <name type="scientific">Grosmannia clavigera (strain kw1407 / UAMH 11150)</name>
    <name type="common">Blue stain fungus</name>
    <name type="synonym">Graphiocladiella clavigera</name>
    <dbReference type="NCBI Taxonomy" id="655863"/>
    <lineage>
        <taxon>Eukaryota</taxon>
        <taxon>Fungi</taxon>
        <taxon>Dikarya</taxon>
        <taxon>Ascomycota</taxon>
        <taxon>Pezizomycotina</taxon>
        <taxon>Sordariomycetes</taxon>
        <taxon>Sordariomycetidae</taxon>
        <taxon>Ophiostomatales</taxon>
        <taxon>Ophiostomataceae</taxon>
        <taxon>Leptographium</taxon>
    </lineage>
</organism>
<dbReference type="EMBL" id="GL629735">
    <property type="protein sequence ID" value="EFX05404.1"/>
    <property type="molecule type" value="Genomic_DNA"/>
</dbReference>
<feature type="region of interest" description="Disordered" evidence="1">
    <location>
        <begin position="1"/>
        <end position="29"/>
    </location>
</feature>
<feature type="region of interest" description="Disordered" evidence="1">
    <location>
        <begin position="1445"/>
        <end position="1464"/>
    </location>
</feature>
<evidence type="ECO:0000313" key="3">
    <source>
        <dbReference type="Proteomes" id="UP000007796"/>
    </source>
</evidence>
<feature type="region of interest" description="Disordered" evidence="1">
    <location>
        <begin position="1295"/>
        <end position="1326"/>
    </location>
</feature>
<sequence length="1464" mass="150283">MAVLVRPRQLDNSPAATRGQTRARRRTRPPAAQPAVLALFSLPLAALVGASTFSSPSIFPYVPTSLLMPSASDTTSSAVRDISVVYIFSADGTGRVDLLALNVSSTVQAPSVGSGLKTVTQGVPFLPDSGQASITTAFTPWLLSDGSILVLTGDCASDGNSSSSAWTIDPSVDSPTWASTNVSLSSVSSFSAPWFLGGGLAFSSQVAPTVSDPSIYVYGGMCPKVEARDASSSTDWQGNATYSNQMLKLSASSDTYSASPVSSKGPPIAEAGFTMTALDPSLANHSTGIMTQEISAVILGGHTRTAFVNMSTAALWSMPEEAWSFVSIAADSQSSPTVPDSRSGHTTVLSEDGSKLVILGGWVGDVGQAADPQLAVLNMGATYENWQWSVPSTQPSGGGRYGHGAVLLPGNVMMVYGGYNISSSNEGSSSRLVRRDGSSSLSFFNLTSLAWTEEYTNPTYSSAASSTSSSSSSSSSSTSSSSSSSSPTSSTSAKIGLGIGLGLGLPLVFLVLFCCCRSLWRRHLQRRRRIDAVNTLAQDHNQFLAGHDEMLEVGEQAALPTHWAASYTGGHDPYHAVPGGGGGGGGGGSSSGGGDINFRRSLGYESMRGSSRLGASVGSESDFSEKGMYAEEAIATAVIVRKPTRQIARGLYQPTTIADYEQVNSIIIGGRSAGSSSGGDGGDGGDGGVGASTVVAVGPGSIHPIYEADEEEDDGAAIDHRNAVAAALFSVGAGRPTTPSGRSISPETAEEEASQSDPFLTPVAAPRGLFATPGSGGTTGTGGTGTTVQLYPFAYNAPSSEGRLRQGGTTGTSANTGGAVAGQDRDVQEWVSGLEIEDLLFSPPVPGAGVLAASTLQAPSQAAGGAGSSGPPPQQRGRWSPVRRQSHQSRSNNSSPTRGSFLGPAVGVDDEARTVSNLSDRSAFSFLSRTGSSQSRIGKAAAAATAATAATAASSGTSDTTGQSYNTAISGFQTLRTEGPGLLFGTAHGGGGGAGNLAAPQTAYAPVPSPGPGEYGGAAAVLLPGMLTSGYQEHEDENSALTGSPSKSKGRRSMFGSFFRMLSGSGAATAAAAAAALADEQNAFSESSSAQPQLANVRDRAHATLLRRKQGRFDWEADEMRDEETTAVGGLTGRAQSRRVVSMPGIGAGNSAGEASSRTPAVSKGGSVRAAGPVVPASGSVGAGRRDGSGQSDDWDVENAVRMRSVQVMFTVPRNEQLRVVNAEVEDDDDKDDSVAEPGGMTTPPPPMPSPPQQQPRTAEDILRAQDVQLQQMHGALARSRQLLAESTLEPWMLVDKETVEQEAGESSQSKGKQPADSVQAGDLKRNTIDRINNDIDVDWIDAADIPPPTLDSSAVPKPLQPLRSNPTVLPSASALSAKKSSSSLHTPTAKASSGSLSPLERPKSRASAHRLARRSAASLVDPAIPVDLKLKPAGFVMGMVDQIESSSSCGGSRPGSPSKSIRD</sequence>
<dbReference type="InterPro" id="IPR015915">
    <property type="entry name" value="Kelch-typ_b-propeller"/>
</dbReference>